<dbReference type="InterPro" id="IPR051084">
    <property type="entry name" value="H+-coupled_symporters"/>
</dbReference>
<feature type="transmembrane region" description="Helical" evidence="8">
    <location>
        <begin position="347"/>
        <end position="365"/>
    </location>
</feature>
<dbReference type="InterPro" id="IPR005828">
    <property type="entry name" value="MFS_sugar_transport-like"/>
</dbReference>
<keyword evidence="11" id="KW-1185">Reference proteome</keyword>
<reference evidence="11" key="1">
    <citation type="journal article" date="2019" name="Int. J. Syst. Evol. Microbiol.">
        <title>The Global Catalogue of Microorganisms (GCM) 10K type strain sequencing project: providing services to taxonomists for standard genome sequencing and annotation.</title>
        <authorList>
            <consortium name="The Broad Institute Genomics Platform"/>
            <consortium name="The Broad Institute Genome Sequencing Center for Infectious Disease"/>
            <person name="Wu L."/>
            <person name="Ma J."/>
        </authorList>
    </citation>
    <scope>NUCLEOTIDE SEQUENCE [LARGE SCALE GENOMIC DNA]</scope>
    <source>
        <strain evidence="11">JCM 13501</strain>
    </source>
</reference>
<dbReference type="PANTHER" id="PTHR43528">
    <property type="entry name" value="ALPHA-KETOGLUTARATE PERMEASE"/>
    <property type="match status" value="1"/>
</dbReference>
<dbReference type="Proteomes" id="UP000616499">
    <property type="component" value="Unassembled WGS sequence"/>
</dbReference>
<feature type="transmembrane region" description="Helical" evidence="8">
    <location>
        <begin position="277"/>
        <end position="296"/>
    </location>
</feature>
<evidence type="ECO:0000256" key="4">
    <source>
        <dbReference type="ARBA" id="ARBA00022692"/>
    </source>
</evidence>
<dbReference type="Gene3D" id="1.20.1250.20">
    <property type="entry name" value="MFS general substrate transporter like domains"/>
    <property type="match status" value="2"/>
</dbReference>
<dbReference type="EMBL" id="BMNW01000015">
    <property type="protein sequence ID" value="GGM29198.1"/>
    <property type="molecule type" value="Genomic_DNA"/>
</dbReference>
<comment type="subcellular location">
    <subcellularLocation>
        <location evidence="1">Cell membrane</location>
        <topology evidence="1">Multi-pass membrane protein</topology>
    </subcellularLocation>
</comment>
<evidence type="ECO:0000256" key="6">
    <source>
        <dbReference type="ARBA" id="ARBA00022989"/>
    </source>
</evidence>
<feature type="domain" description="Major facilitator superfamily (MFS) profile" evidence="9">
    <location>
        <begin position="1"/>
        <end position="373"/>
    </location>
</feature>
<evidence type="ECO:0000259" key="9">
    <source>
        <dbReference type="PROSITE" id="PS50850"/>
    </source>
</evidence>
<feature type="transmembrane region" description="Helical" evidence="8">
    <location>
        <begin position="34"/>
        <end position="67"/>
    </location>
</feature>
<dbReference type="PROSITE" id="PS50850">
    <property type="entry name" value="MFS"/>
    <property type="match status" value="1"/>
</dbReference>
<dbReference type="RefSeq" id="WP_229685449.1">
    <property type="nucleotide sequence ID" value="NZ_BMNW01000015.1"/>
</dbReference>
<name>A0ABQ2H459_9PSED</name>
<feature type="transmembrane region" description="Helical" evidence="8">
    <location>
        <begin position="225"/>
        <end position="244"/>
    </location>
</feature>
<gene>
    <name evidence="10" type="ORF">GCM10009425_44640</name>
</gene>
<comment type="caution">
    <text evidence="10">The sequence shown here is derived from an EMBL/GenBank/DDBJ whole genome shotgun (WGS) entry which is preliminary data.</text>
</comment>
<evidence type="ECO:0000313" key="11">
    <source>
        <dbReference type="Proteomes" id="UP000616499"/>
    </source>
</evidence>
<evidence type="ECO:0000256" key="8">
    <source>
        <dbReference type="SAM" id="Phobius"/>
    </source>
</evidence>
<dbReference type="InterPro" id="IPR020846">
    <property type="entry name" value="MFS_dom"/>
</dbReference>
<sequence length="376" mass="40354">MLTFAVFGVSFLVRPVGGLIFGYVGDRYGRRITLSVIIILISAATALMAVVPSYASIGIAAPILILLLRFAQGLSAGGEWMGAAAYVIETAPSNRRAYYGSWQTVTIILGMMSAALASLVTNRLLSPEAVLSWGWRIPFLLSLPLGLFGLYLRLKLDESIEYQEMAKENAKESAPLRATLKHDWRSILQVASLVSSTTMCTYVLLVYGPTFMTTQLGIPAVHARLAGFGSMGVLMVATVLFAILSDRIGRRPLLIGGALWVIFSAYFGFYLLHQQGLGFWVAGLSIVIIGQAMMLGPQPAVFSELFPTSRRYSGLAIGYNIGVVLFGGAGPFVAAGLIALMKSTYAPALYLVIGGLISLLGACTVPETRDRSLRGH</sequence>
<feature type="transmembrane region" description="Helical" evidence="8">
    <location>
        <begin position="133"/>
        <end position="152"/>
    </location>
</feature>
<keyword evidence="5" id="KW-0769">Symport</keyword>
<dbReference type="PANTHER" id="PTHR43528:SF1">
    <property type="entry name" value="ALPHA-KETOGLUTARATE PERMEASE"/>
    <property type="match status" value="1"/>
</dbReference>
<keyword evidence="2" id="KW-0813">Transport</keyword>
<keyword evidence="3" id="KW-1003">Cell membrane</keyword>
<evidence type="ECO:0000256" key="5">
    <source>
        <dbReference type="ARBA" id="ARBA00022847"/>
    </source>
</evidence>
<organism evidence="10 11">
    <name type="scientific">Pseudomonas asuensis</name>
    <dbReference type="NCBI Taxonomy" id="1825787"/>
    <lineage>
        <taxon>Bacteria</taxon>
        <taxon>Pseudomonadati</taxon>
        <taxon>Pseudomonadota</taxon>
        <taxon>Gammaproteobacteria</taxon>
        <taxon>Pseudomonadales</taxon>
        <taxon>Pseudomonadaceae</taxon>
        <taxon>Pseudomonas</taxon>
    </lineage>
</organism>
<evidence type="ECO:0000256" key="1">
    <source>
        <dbReference type="ARBA" id="ARBA00004651"/>
    </source>
</evidence>
<feature type="transmembrane region" description="Helical" evidence="8">
    <location>
        <begin position="317"/>
        <end position="341"/>
    </location>
</feature>
<evidence type="ECO:0000313" key="10">
    <source>
        <dbReference type="EMBL" id="GGM29198.1"/>
    </source>
</evidence>
<feature type="transmembrane region" description="Helical" evidence="8">
    <location>
        <begin position="187"/>
        <end position="205"/>
    </location>
</feature>
<feature type="transmembrane region" description="Helical" evidence="8">
    <location>
        <begin position="102"/>
        <end position="121"/>
    </location>
</feature>
<evidence type="ECO:0000256" key="3">
    <source>
        <dbReference type="ARBA" id="ARBA00022475"/>
    </source>
</evidence>
<proteinExistence type="predicted"/>
<dbReference type="InterPro" id="IPR036259">
    <property type="entry name" value="MFS_trans_sf"/>
</dbReference>
<keyword evidence="6 8" id="KW-1133">Transmembrane helix</keyword>
<dbReference type="SUPFAM" id="SSF103473">
    <property type="entry name" value="MFS general substrate transporter"/>
    <property type="match status" value="1"/>
</dbReference>
<dbReference type="Pfam" id="PF00083">
    <property type="entry name" value="Sugar_tr"/>
    <property type="match status" value="1"/>
</dbReference>
<evidence type="ECO:0000256" key="7">
    <source>
        <dbReference type="ARBA" id="ARBA00023136"/>
    </source>
</evidence>
<feature type="transmembrane region" description="Helical" evidence="8">
    <location>
        <begin position="253"/>
        <end position="271"/>
    </location>
</feature>
<protein>
    <submittedName>
        <fullName evidence="10">MFS transporter</fullName>
    </submittedName>
</protein>
<keyword evidence="7 8" id="KW-0472">Membrane</keyword>
<accession>A0ABQ2H459</accession>
<keyword evidence="4 8" id="KW-0812">Transmembrane</keyword>
<evidence type="ECO:0000256" key="2">
    <source>
        <dbReference type="ARBA" id="ARBA00022448"/>
    </source>
</evidence>